<evidence type="ECO:0000256" key="6">
    <source>
        <dbReference type="ARBA" id="ARBA00022989"/>
    </source>
</evidence>
<evidence type="ECO:0000256" key="9">
    <source>
        <dbReference type="SAM" id="Phobius"/>
    </source>
</evidence>
<keyword evidence="5 9" id="KW-0812">Transmembrane</keyword>
<evidence type="ECO:0000313" key="12">
    <source>
        <dbReference type="Proteomes" id="UP000204391"/>
    </source>
</evidence>
<proteinExistence type="inferred from homology"/>
<dbReference type="Proteomes" id="UP000204391">
    <property type="component" value="Chromosome"/>
</dbReference>
<name>A0A221M9G0_9BACI</name>
<dbReference type="InterPro" id="IPR018461">
    <property type="entry name" value="Na/H_Antiport_NhaC-like_C"/>
</dbReference>
<evidence type="ECO:0000256" key="7">
    <source>
        <dbReference type="ARBA" id="ARBA00023136"/>
    </source>
</evidence>
<evidence type="ECO:0000259" key="10">
    <source>
        <dbReference type="Pfam" id="PF03553"/>
    </source>
</evidence>
<evidence type="ECO:0000256" key="8">
    <source>
        <dbReference type="ARBA" id="ARBA00038435"/>
    </source>
</evidence>
<dbReference type="PANTHER" id="PTHR33451">
    <property type="entry name" value="MALATE-2H(+)/NA(+)-LACTATE ANTIPORTER"/>
    <property type="match status" value="1"/>
</dbReference>
<evidence type="ECO:0000256" key="1">
    <source>
        <dbReference type="ARBA" id="ARBA00004651"/>
    </source>
</evidence>
<keyword evidence="12" id="KW-1185">Reference proteome</keyword>
<dbReference type="GO" id="GO:0015297">
    <property type="term" value="F:antiporter activity"/>
    <property type="evidence" value="ECO:0007669"/>
    <property type="project" value="UniProtKB-KW"/>
</dbReference>
<dbReference type="GO" id="GO:0005886">
    <property type="term" value="C:plasma membrane"/>
    <property type="evidence" value="ECO:0007669"/>
    <property type="project" value="UniProtKB-SubCell"/>
</dbReference>
<keyword evidence="6 9" id="KW-1133">Transmembrane helix</keyword>
<keyword evidence="4" id="KW-1003">Cell membrane</keyword>
<feature type="transmembrane region" description="Helical" evidence="9">
    <location>
        <begin position="238"/>
        <end position="257"/>
    </location>
</feature>
<dbReference type="InterPro" id="IPR052180">
    <property type="entry name" value="NhaC_Na-H+_Antiporter"/>
</dbReference>
<dbReference type="NCBIfam" id="TIGR00931">
    <property type="entry name" value="antiport_nhaC"/>
    <property type="match status" value="1"/>
</dbReference>
<feature type="transmembrane region" description="Helical" evidence="9">
    <location>
        <begin position="445"/>
        <end position="469"/>
    </location>
</feature>
<keyword evidence="2" id="KW-0813">Transport</keyword>
<feature type="domain" description="Na+/H+ antiporter NhaC-like C-terminal" evidence="10">
    <location>
        <begin position="163"/>
        <end position="467"/>
    </location>
</feature>
<evidence type="ECO:0000256" key="4">
    <source>
        <dbReference type="ARBA" id="ARBA00022475"/>
    </source>
</evidence>
<feature type="transmembrane region" description="Helical" evidence="9">
    <location>
        <begin position="40"/>
        <end position="58"/>
    </location>
</feature>
<evidence type="ECO:0000313" key="11">
    <source>
        <dbReference type="EMBL" id="ASN04288.1"/>
    </source>
</evidence>
<dbReference type="PANTHER" id="PTHR33451:SF3">
    <property type="entry name" value="MALATE-2H(+)_NA(+)-LACTATE ANTIPORTER"/>
    <property type="match status" value="1"/>
</dbReference>
<dbReference type="Pfam" id="PF03553">
    <property type="entry name" value="Na_H_antiporter"/>
    <property type="match status" value="1"/>
</dbReference>
<evidence type="ECO:0000256" key="5">
    <source>
        <dbReference type="ARBA" id="ARBA00022692"/>
    </source>
</evidence>
<evidence type="ECO:0000256" key="3">
    <source>
        <dbReference type="ARBA" id="ARBA00022449"/>
    </source>
</evidence>
<dbReference type="KEGG" id="vne:CFK40_04320"/>
<keyword evidence="3" id="KW-0050">Antiport</keyword>
<dbReference type="OrthoDB" id="9762978at2"/>
<dbReference type="AlphaFoldDB" id="A0A221M9G0"/>
<feature type="transmembrane region" description="Helical" evidence="9">
    <location>
        <begin position="113"/>
        <end position="133"/>
    </location>
</feature>
<comment type="similarity">
    <text evidence="8">Belongs to the NhaC Na(+)/H(+) (TC 2.A.35) antiporter family.</text>
</comment>
<feature type="transmembrane region" description="Helical" evidence="9">
    <location>
        <begin position="195"/>
        <end position="217"/>
    </location>
</feature>
<dbReference type="InterPro" id="IPR004770">
    <property type="entry name" value="Na/H_antiport_NhaC"/>
</dbReference>
<keyword evidence="7 9" id="KW-0472">Membrane</keyword>
<accession>A0A221M9G0</accession>
<dbReference type="EMBL" id="CP022437">
    <property type="protein sequence ID" value="ASN04288.1"/>
    <property type="molecule type" value="Genomic_DNA"/>
</dbReference>
<feature type="transmembrane region" description="Helical" evidence="9">
    <location>
        <begin position="78"/>
        <end position="101"/>
    </location>
</feature>
<feature type="transmembrane region" description="Helical" evidence="9">
    <location>
        <begin position="263"/>
        <end position="280"/>
    </location>
</feature>
<protein>
    <submittedName>
        <fullName evidence="11">Na+/H+ antiporter NhaC</fullName>
    </submittedName>
</protein>
<feature type="transmembrane region" description="Helical" evidence="9">
    <location>
        <begin position="140"/>
        <end position="166"/>
    </location>
</feature>
<evidence type="ECO:0000256" key="2">
    <source>
        <dbReference type="ARBA" id="ARBA00022448"/>
    </source>
</evidence>
<sequence length="489" mass="52573">MGRFTKMKKEPNLFLAFVPVISMIVLLSLGYGFFDLPPEPIIIVSTIIAGIIALYLGYSFEDIMGSVSEKIGKTMPAILILITVGFMIGAWMIGGTIPMLIYYGLKIINPEYLFLIAFLVTAIVAIFTGTSWGAAGSIGVAFMGVAIGMDTNLAAVAGAVVSGAYFGDKLSPLSDTTNLAALSTGVDLYDHIKHMLYTTLPSFFIAGIVYLIAGFIITGSEGTIPDKVFTIMDTLDQIFSWNLLYLLPLVIVLYGAIRRKPTIPVMLLASFIAMANGMVFENFSLNQVVMATLNGFDISMINKASFDASSVIKDIPTLLNRGGMISMMNTLLIAICAIAFAGTMMVSNSLNVIIQSLLKVVKGTGSLIVTTIVTCLTTIGVTSNGQISILIPGEALKDAYVKRGLHPKNLSRTIEDSVTIIEPILPWTAAGAYMAGTLGVPTLSYLPWAILCYTGILFATIWGFTGFGITKLENNDSEKQQNLTKRMIK</sequence>
<feature type="transmembrane region" description="Helical" evidence="9">
    <location>
        <begin position="12"/>
        <end position="34"/>
    </location>
</feature>
<organism evidence="11 12">
    <name type="scientific">Virgibacillus necropolis</name>
    <dbReference type="NCBI Taxonomy" id="163877"/>
    <lineage>
        <taxon>Bacteria</taxon>
        <taxon>Bacillati</taxon>
        <taxon>Bacillota</taxon>
        <taxon>Bacilli</taxon>
        <taxon>Bacillales</taxon>
        <taxon>Bacillaceae</taxon>
        <taxon>Virgibacillus</taxon>
    </lineage>
</organism>
<gene>
    <name evidence="11" type="primary">nhaC</name>
    <name evidence="11" type="ORF">CFK40_04320</name>
</gene>
<reference evidence="11 12" key="1">
    <citation type="journal article" date="2003" name="Int. J. Syst. Evol. Microbiol.">
        <title>Virgibacillus carmonensis sp. nov., Virgibacillus necropolis sp. nov. and Virgibacillus picturae sp. nov., three novel species isolated from deteriorated mural paintings, transfer of the species of the genus salibacillus to Virgibacillus, as Virgibacillus marismortui comb. nov. and Virgibacillus salexigens comb. nov., and emended description of the genus Virgibacillus.</title>
        <authorList>
            <person name="Heyrman J."/>
            <person name="Logan N.A."/>
            <person name="Busse H.J."/>
            <person name="Balcaen A."/>
            <person name="Lebbe L."/>
            <person name="Rodriguez-Diaz M."/>
            <person name="Swings J."/>
            <person name="De Vos P."/>
        </authorList>
    </citation>
    <scope>NUCLEOTIDE SEQUENCE [LARGE SCALE GENOMIC DNA]</scope>
    <source>
        <strain evidence="11 12">LMG 19488</strain>
    </source>
</reference>
<feature type="transmembrane region" description="Helical" evidence="9">
    <location>
        <begin position="331"/>
        <end position="354"/>
    </location>
</feature>
<comment type="subcellular location">
    <subcellularLocation>
        <location evidence="1">Cell membrane</location>
        <topology evidence="1">Multi-pass membrane protein</topology>
    </subcellularLocation>
</comment>